<dbReference type="InterPro" id="IPR016024">
    <property type="entry name" value="ARM-type_fold"/>
</dbReference>
<keyword evidence="4" id="KW-1185">Reference proteome</keyword>
<dbReference type="AlphaFoldDB" id="A2F1M0"/>
<dbReference type="OrthoDB" id="46159at2759"/>
<feature type="compositionally biased region" description="Basic residues" evidence="1">
    <location>
        <begin position="300"/>
        <end position="316"/>
    </location>
</feature>
<dbReference type="GO" id="GO:0008017">
    <property type="term" value="F:microtubule binding"/>
    <property type="evidence" value="ECO:0000318"/>
    <property type="project" value="GO_Central"/>
</dbReference>
<gene>
    <name evidence="3" type="ORF">TVAG_412140</name>
</gene>
<feature type="region of interest" description="Disordered" evidence="1">
    <location>
        <begin position="291"/>
        <end position="316"/>
    </location>
</feature>
<dbReference type="STRING" id="5722.A2F1M0"/>
<sequence length="717" mass="81885">MDSHHKSGFPSKEDLMSSNKISFIDAGKDYPSIAVDSERNAKKEMHYLADNIVEIFEWFEYVKAVKRAISLINGGLLNFESCTSDVNTLIPGLIAGILSSRSAVVKSTCLFISLLAQKLKSKITIIANIIDYLSKQTSNGTMIIAHSCQLTILEIVKNCPKSQILKNVFDLLRSKATINRKIVSDAILFILDNWPESIIENNSEKIKKALLKLLNDSNAETRLNAKSASKLLIEKYPNYKQELLENLNSKQREAILNAQIPKMPQDNEISEENDQDFQEIVFKNPRFSDTINESASNNSHSKKKSKLPQRRSKSMKFKLDNGKENEFLQKIEESRSNQDNNFIRSNIISIVHGLMNTITINEGEFTDRTLMLIYYLIQEYPKDFENSLGKLFQVFFGITGDNELVRSILTIITDSYDPNLLIDYCAAQLPSVFLLSYIAEIVGLQGDKFSNRESDLKLLKIAERQYKNHEAEAKKITLFIAENNKLLLKEFRNSCSEDFLFIIDEILCNDEEDVSIPDYNPEEDFEEWGENLFNLIKSLTDDEWQANRRQIYEKIVAAIEPVEIKETVFDLLFNIIDMKGIEEYDVFLCGLFTAPGFKRSVSSRKILLTIEDTMTPEEIINMLYEPLDGENKQFAAACINEISFLAVNYRDIIEDQSESITNKLIDYLSNNSIVIRKAAVLCIATLANEFGSNIMKIIRTLPTPKQKLIDSYIENKK</sequence>
<evidence type="ECO:0000256" key="1">
    <source>
        <dbReference type="SAM" id="MobiDB-lite"/>
    </source>
</evidence>
<evidence type="ECO:0000313" key="4">
    <source>
        <dbReference type="Proteomes" id="UP000001542"/>
    </source>
</evidence>
<dbReference type="KEGG" id="tva:4759008"/>
<dbReference type="RefSeq" id="XP_001314021.1">
    <property type="nucleotide sequence ID" value="XM_001314015.1"/>
</dbReference>
<dbReference type="Proteomes" id="UP000001542">
    <property type="component" value="Unassembled WGS sequence"/>
</dbReference>
<accession>A2F1M0</accession>
<dbReference type="InterPro" id="IPR024395">
    <property type="entry name" value="CLASP_N_dom"/>
</dbReference>
<dbReference type="Gene3D" id="1.25.10.10">
    <property type="entry name" value="Leucine-rich Repeat Variant"/>
    <property type="match status" value="2"/>
</dbReference>
<protein>
    <recommendedName>
        <fullName evidence="2">CLASP N-terminal domain-containing protein</fullName>
    </recommendedName>
</protein>
<dbReference type="SUPFAM" id="SSF48371">
    <property type="entry name" value="ARM repeat"/>
    <property type="match status" value="1"/>
</dbReference>
<dbReference type="GO" id="GO:0005881">
    <property type="term" value="C:cytoplasmic microtubule"/>
    <property type="evidence" value="ECO:0000318"/>
    <property type="project" value="GO_Central"/>
</dbReference>
<dbReference type="InParanoid" id="A2F1M0"/>
<dbReference type="PANTHER" id="PTHR21567:SF9">
    <property type="entry name" value="CLIP-ASSOCIATING PROTEIN"/>
    <property type="match status" value="1"/>
</dbReference>
<proteinExistence type="predicted"/>
<evidence type="ECO:0000313" key="3">
    <source>
        <dbReference type="EMBL" id="EAY01185.1"/>
    </source>
</evidence>
<reference evidence="3" key="1">
    <citation type="submission" date="2006-10" db="EMBL/GenBank/DDBJ databases">
        <authorList>
            <person name="Amadeo P."/>
            <person name="Zhao Q."/>
            <person name="Wortman J."/>
            <person name="Fraser-Liggett C."/>
            <person name="Carlton J."/>
        </authorList>
    </citation>
    <scope>NUCLEOTIDE SEQUENCE</scope>
    <source>
        <strain evidence="3">G3</strain>
    </source>
</reference>
<organism evidence="3 4">
    <name type="scientific">Trichomonas vaginalis (strain ATCC PRA-98 / G3)</name>
    <dbReference type="NCBI Taxonomy" id="412133"/>
    <lineage>
        <taxon>Eukaryota</taxon>
        <taxon>Metamonada</taxon>
        <taxon>Parabasalia</taxon>
        <taxon>Trichomonadida</taxon>
        <taxon>Trichomonadidae</taxon>
        <taxon>Trichomonas</taxon>
    </lineage>
</organism>
<dbReference type="EMBL" id="DS113575">
    <property type="protein sequence ID" value="EAY01185.1"/>
    <property type="molecule type" value="Genomic_DNA"/>
</dbReference>
<feature type="domain" description="CLASP N-terminal" evidence="2">
    <location>
        <begin position="86"/>
        <end position="255"/>
    </location>
</feature>
<dbReference type="GO" id="GO:0000226">
    <property type="term" value="P:microtubule cytoskeleton organization"/>
    <property type="evidence" value="ECO:0000318"/>
    <property type="project" value="GO_Central"/>
</dbReference>
<reference evidence="3" key="2">
    <citation type="journal article" date="2007" name="Science">
        <title>Draft genome sequence of the sexually transmitted pathogen Trichomonas vaginalis.</title>
        <authorList>
            <person name="Carlton J.M."/>
            <person name="Hirt R.P."/>
            <person name="Silva J.C."/>
            <person name="Delcher A.L."/>
            <person name="Schatz M."/>
            <person name="Zhao Q."/>
            <person name="Wortman J.R."/>
            <person name="Bidwell S.L."/>
            <person name="Alsmark U.C.M."/>
            <person name="Besteiro S."/>
            <person name="Sicheritz-Ponten T."/>
            <person name="Noel C.J."/>
            <person name="Dacks J.B."/>
            <person name="Foster P.G."/>
            <person name="Simillion C."/>
            <person name="Van de Peer Y."/>
            <person name="Miranda-Saavedra D."/>
            <person name="Barton G.J."/>
            <person name="Westrop G.D."/>
            <person name="Mueller S."/>
            <person name="Dessi D."/>
            <person name="Fiori P.L."/>
            <person name="Ren Q."/>
            <person name="Paulsen I."/>
            <person name="Zhang H."/>
            <person name="Bastida-Corcuera F.D."/>
            <person name="Simoes-Barbosa A."/>
            <person name="Brown M.T."/>
            <person name="Hayes R.D."/>
            <person name="Mukherjee M."/>
            <person name="Okumura C.Y."/>
            <person name="Schneider R."/>
            <person name="Smith A.J."/>
            <person name="Vanacova S."/>
            <person name="Villalvazo M."/>
            <person name="Haas B.J."/>
            <person name="Pertea M."/>
            <person name="Feldblyum T.V."/>
            <person name="Utterback T.R."/>
            <person name="Shu C.L."/>
            <person name="Osoegawa K."/>
            <person name="de Jong P.J."/>
            <person name="Hrdy I."/>
            <person name="Horvathova L."/>
            <person name="Zubacova Z."/>
            <person name="Dolezal P."/>
            <person name="Malik S.B."/>
            <person name="Logsdon J.M. Jr."/>
            <person name="Henze K."/>
            <person name="Gupta A."/>
            <person name="Wang C.C."/>
            <person name="Dunne R.L."/>
            <person name="Upcroft J.A."/>
            <person name="Upcroft P."/>
            <person name="White O."/>
            <person name="Salzberg S.L."/>
            <person name="Tang P."/>
            <person name="Chiu C.-H."/>
            <person name="Lee Y.-S."/>
            <person name="Embley T.M."/>
            <person name="Coombs G.H."/>
            <person name="Mottram J.C."/>
            <person name="Tachezy J."/>
            <person name="Fraser-Liggett C.M."/>
            <person name="Johnson P.J."/>
        </authorList>
    </citation>
    <scope>NUCLEOTIDE SEQUENCE [LARGE SCALE GENOMIC DNA]</scope>
    <source>
        <strain evidence="3">G3</strain>
    </source>
</reference>
<dbReference type="VEuPathDB" id="TrichDB:TVAG_412140"/>
<dbReference type="PANTHER" id="PTHR21567">
    <property type="entry name" value="CLASP"/>
    <property type="match status" value="1"/>
</dbReference>
<dbReference type="GO" id="GO:0000278">
    <property type="term" value="P:mitotic cell cycle"/>
    <property type="evidence" value="ECO:0007669"/>
    <property type="project" value="UniProtKB-ARBA"/>
</dbReference>
<dbReference type="Pfam" id="PF12348">
    <property type="entry name" value="CLASP_N"/>
    <property type="match status" value="1"/>
</dbReference>
<dbReference type="GO" id="GO:0005819">
    <property type="term" value="C:spindle"/>
    <property type="evidence" value="ECO:0007669"/>
    <property type="project" value="UniProtKB-ARBA"/>
</dbReference>
<evidence type="ECO:0000259" key="2">
    <source>
        <dbReference type="Pfam" id="PF12348"/>
    </source>
</evidence>
<dbReference type="VEuPathDB" id="TrichDB:TVAGG3_0761320"/>
<dbReference type="InterPro" id="IPR011989">
    <property type="entry name" value="ARM-like"/>
</dbReference>
<name>A2F1M0_TRIV3</name>